<sequence>MEASNYWRSYLNCKDFQAVGVREFNHVPFSGLWDMITLGTMVEVESQDDVPGSHQPVLWVASINKIHGYYGLLRYEGAGNDPNQDFWIHLCSPSIHHVGWCAENGKQLIPPQSIVGKFPDLRDFLLNSLTGKQTLSHDFQALGNQSSQSSCFQVGDQWEVVDKDRICQLKVATVQKVVGQRLYMKYFDSTEDEGFWLHERSRQIHPMGWAKTTGHEIVAPVGYHPRELPPTPSDQQYEDLKLEVGMKMEAINPLRPCVIGVATIKKVLKRGYVMVRVEGTEMEPGAEGNDWVCYHITSPNIFPCGFCEENGILLTPPKQWEDNFYWTGYLDGNGARAAPVKLREEFGHGFWIDMKVEAVNRMEPSMICPATITRIEGRLIKIHFDGWEEKHDQWLDAGSPDIYPIGYCELVHHKMQVAPPPQTPLKPEMKVLVGGGKSSPDHPPEAITPVSPAPSEAERMCARAEMSPEAIETKARVVETAPPRPSFQAANSSQEQFQLVKKEKTVKKDGSIG</sequence>
<dbReference type="Pfam" id="PF02820">
    <property type="entry name" value="MBT"/>
    <property type="match status" value="4"/>
</dbReference>
<feature type="compositionally biased region" description="Polar residues" evidence="3">
    <location>
        <begin position="488"/>
        <end position="497"/>
    </location>
</feature>
<accession>A0ABP1PVY7</accession>
<comment type="caution">
    <text evidence="4">The sequence shown here is derived from an EMBL/GenBank/DDBJ whole genome shotgun (WGS) entry which is preliminary data.</text>
</comment>
<dbReference type="Proteomes" id="UP001642540">
    <property type="component" value="Unassembled WGS sequence"/>
</dbReference>
<feature type="repeat" description="MBT" evidence="2">
    <location>
        <begin position="119"/>
        <end position="220"/>
    </location>
</feature>
<feature type="repeat" description="MBT" evidence="2">
    <location>
        <begin position="324"/>
        <end position="418"/>
    </location>
</feature>
<feature type="compositionally biased region" description="Basic and acidic residues" evidence="3">
    <location>
        <begin position="500"/>
        <end position="513"/>
    </location>
</feature>
<feature type="region of interest" description="Disordered" evidence="3">
    <location>
        <begin position="483"/>
        <end position="513"/>
    </location>
</feature>
<dbReference type="Gene3D" id="2.30.30.140">
    <property type="match status" value="4"/>
</dbReference>
<dbReference type="PROSITE" id="PS51079">
    <property type="entry name" value="MBT"/>
    <property type="match status" value="4"/>
</dbReference>
<proteinExistence type="predicted"/>
<name>A0ABP1PVY7_9HEXA</name>
<feature type="region of interest" description="Disordered" evidence="3">
    <location>
        <begin position="435"/>
        <end position="458"/>
    </location>
</feature>
<dbReference type="InterPro" id="IPR050548">
    <property type="entry name" value="PcG_chromatin_remod_factors"/>
</dbReference>
<dbReference type="CDD" id="cd20097">
    <property type="entry name" value="MBT_dSfmbt-like_rpt1"/>
    <property type="match status" value="1"/>
</dbReference>
<gene>
    <name evidence="4" type="ORF">ODALV1_LOCUS4450</name>
</gene>
<protein>
    <submittedName>
        <fullName evidence="4">Uncharacterized protein</fullName>
    </submittedName>
</protein>
<keyword evidence="5" id="KW-1185">Reference proteome</keyword>
<evidence type="ECO:0000256" key="1">
    <source>
        <dbReference type="ARBA" id="ARBA00022737"/>
    </source>
</evidence>
<dbReference type="CDD" id="cd20098">
    <property type="entry name" value="MBT_dSfmbt-like_rpt2"/>
    <property type="match status" value="1"/>
</dbReference>
<dbReference type="InterPro" id="IPR004092">
    <property type="entry name" value="Mbt"/>
</dbReference>
<evidence type="ECO:0000313" key="4">
    <source>
        <dbReference type="EMBL" id="CAL8079720.1"/>
    </source>
</evidence>
<reference evidence="4 5" key="1">
    <citation type="submission" date="2024-08" db="EMBL/GenBank/DDBJ databases">
        <authorList>
            <person name="Cucini C."/>
            <person name="Frati F."/>
        </authorList>
    </citation>
    <scope>NUCLEOTIDE SEQUENCE [LARGE SCALE GENOMIC DNA]</scope>
</reference>
<dbReference type="EMBL" id="CAXLJM020000013">
    <property type="protein sequence ID" value="CAL8079720.1"/>
    <property type="molecule type" value="Genomic_DNA"/>
</dbReference>
<evidence type="ECO:0000313" key="5">
    <source>
        <dbReference type="Proteomes" id="UP001642540"/>
    </source>
</evidence>
<feature type="repeat" description="MBT" evidence="2">
    <location>
        <begin position="225"/>
        <end position="317"/>
    </location>
</feature>
<evidence type="ECO:0000256" key="2">
    <source>
        <dbReference type="PROSITE-ProRule" id="PRU00459"/>
    </source>
</evidence>
<dbReference type="PANTHER" id="PTHR12247">
    <property type="entry name" value="POLYCOMB GROUP PROTEIN"/>
    <property type="match status" value="1"/>
</dbReference>
<dbReference type="SUPFAM" id="SSF63748">
    <property type="entry name" value="Tudor/PWWP/MBT"/>
    <property type="match status" value="4"/>
</dbReference>
<keyword evidence="1" id="KW-0677">Repeat</keyword>
<organism evidence="4 5">
    <name type="scientific">Orchesella dallaii</name>
    <dbReference type="NCBI Taxonomy" id="48710"/>
    <lineage>
        <taxon>Eukaryota</taxon>
        <taxon>Metazoa</taxon>
        <taxon>Ecdysozoa</taxon>
        <taxon>Arthropoda</taxon>
        <taxon>Hexapoda</taxon>
        <taxon>Collembola</taxon>
        <taxon>Entomobryomorpha</taxon>
        <taxon>Entomobryoidea</taxon>
        <taxon>Orchesellidae</taxon>
        <taxon>Orchesellinae</taxon>
        <taxon>Orchesella</taxon>
    </lineage>
</organism>
<dbReference type="PANTHER" id="PTHR12247:SF104">
    <property type="entry name" value="POLYCOMB PROTEIN SFMBT"/>
    <property type="match status" value="1"/>
</dbReference>
<evidence type="ECO:0000256" key="3">
    <source>
        <dbReference type="SAM" id="MobiDB-lite"/>
    </source>
</evidence>
<dbReference type="SMART" id="SM00561">
    <property type="entry name" value="MBT"/>
    <property type="match status" value="4"/>
</dbReference>
<feature type="repeat" description="MBT" evidence="2">
    <location>
        <begin position="5"/>
        <end position="111"/>
    </location>
</feature>